<keyword evidence="1" id="KW-0732">Signal</keyword>
<dbReference type="Proteomes" id="UP000812270">
    <property type="component" value="Unassembled WGS sequence"/>
</dbReference>
<dbReference type="AlphaFoldDB" id="A0A9E2S8T9"/>
<dbReference type="EMBL" id="JAHSPG010000001">
    <property type="protein sequence ID" value="MBV4356045.1"/>
    <property type="molecule type" value="Genomic_DNA"/>
</dbReference>
<feature type="signal peptide" evidence="1">
    <location>
        <begin position="1"/>
        <end position="22"/>
    </location>
</feature>
<evidence type="ECO:0000313" key="3">
    <source>
        <dbReference type="Proteomes" id="UP000812270"/>
    </source>
</evidence>
<feature type="chain" id="PRO_5039348038" description="Lipocalin-like domain-containing protein" evidence="1">
    <location>
        <begin position="23"/>
        <end position="285"/>
    </location>
</feature>
<evidence type="ECO:0000313" key="2">
    <source>
        <dbReference type="EMBL" id="MBV4356045.1"/>
    </source>
</evidence>
<dbReference type="RefSeq" id="WP_217789586.1">
    <property type="nucleotide sequence ID" value="NZ_JAHSPG010000001.1"/>
</dbReference>
<sequence length="285" mass="32681">MIIKRLLAFTIIAFFCCCSCIAQDLAGIWRGSLIQDSGGCFPVYNIEMQVNFANNNLQGKSYDFYDTERLVQLSFSGKFNPLSKRIVIIENKVIRYNIPADCIPCIKTYMLQYDSSNHEEVLKGEFKGYAMDTKTPCPSGKIILRRAAIPVFKNEIDQSEELAEIQETLQLKPRKKELEKDLIFHTPTIKIQLYDNAELDGDTVTVLLNNRLLLYKKMLTDKALTLEINAFPDIDYELIMYADNLGRVPPNTAVMEITAGKQRYEVHMTSTLEKSAVVRFRYQKD</sequence>
<evidence type="ECO:0000256" key="1">
    <source>
        <dbReference type="SAM" id="SignalP"/>
    </source>
</evidence>
<protein>
    <recommendedName>
        <fullName evidence="4">Lipocalin-like domain-containing protein</fullName>
    </recommendedName>
</protein>
<gene>
    <name evidence="2" type="ORF">KTO63_02725</name>
</gene>
<accession>A0A9E2S8T9</accession>
<comment type="caution">
    <text evidence="2">The sequence shown here is derived from an EMBL/GenBank/DDBJ whole genome shotgun (WGS) entry which is preliminary data.</text>
</comment>
<proteinExistence type="predicted"/>
<evidence type="ECO:0008006" key="4">
    <source>
        <dbReference type="Google" id="ProtNLM"/>
    </source>
</evidence>
<name>A0A9E2S8T9_9BACT</name>
<reference evidence="2" key="1">
    <citation type="submission" date="2021-06" db="EMBL/GenBank/DDBJ databases">
        <authorList>
            <person name="Huq M.A."/>
        </authorList>
    </citation>
    <scope>NUCLEOTIDE SEQUENCE</scope>
    <source>
        <strain evidence="2">MAH-26</strain>
    </source>
</reference>
<organism evidence="2 3">
    <name type="scientific">Pinibacter aurantiacus</name>
    <dbReference type="NCBI Taxonomy" id="2851599"/>
    <lineage>
        <taxon>Bacteria</taxon>
        <taxon>Pseudomonadati</taxon>
        <taxon>Bacteroidota</taxon>
        <taxon>Chitinophagia</taxon>
        <taxon>Chitinophagales</taxon>
        <taxon>Chitinophagaceae</taxon>
        <taxon>Pinibacter</taxon>
    </lineage>
</organism>
<keyword evidence="3" id="KW-1185">Reference proteome</keyword>